<comment type="caution">
    <text evidence="1">The sequence shown here is derived from an EMBL/GenBank/DDBJ whole genome shotgun (WGS) entry which is preliminary data.</text>
</comment>
<protein>
    <submittedName>
        <fullName evidence="1">Uncharacterized protein</fullName>
    </submittedName>
</protein>
<proteinExistence type="predicted"/>
<sequence length="263" mass="29220">MSILKTAREFHLCFAPPNLSKALQSQLPAWLHMGAPPRTYNKIRDECLRITHKAKSIKDLLDVSARISNTPSHTHYDRRNCACRPCKDDRAKGCKQPNKCTRTARTIVTSLTPKYNPLTTTNKDDLTLTHRRREKNAYAIAHRRGDITFDPTMTAKSSLTECFRIFADPTKLTQQPALRLQAPPHPRTRTTTPVTVYTDGSCLNNGKLDAACGSGIWVSEDSPLNRAARTPGTTQSNQAGELAAVLLTLQTVNPFTPITLITD</sequence>
<gene>
    <name evidence="1" type="ORF">BV22DRAFT_1025005</name>
</gene>
<evidence type="ECO:0000313" key="1">
    <source>
        <dbReference type="EMBL" id="KAH7918185.1"/>
    </source>
</evidence>
<keyword evidence="2" id="KW-1185">Reference proteome</keyword>
<organism evidence="1 2">
    <name type="scientific">Leucogyrophana mollusca</name>
    <dbReference type="NCBI Taxonomy" id="85980"/>
    <lineage>
        <taxon>Eukaryota</taxon>
        <taxon>Fungi</taxon>
        <taxon>Dikarya</taxon>
        <taxon>Basidiomycota</taxon>
        <taxon>Agaricomycotina</taxon>
        <taxon>Agaricomycetes</taxon>
        <taxon>Agaricomycetidae</taxon>
        <taxon>Boletales</taxon>
        <taxon>Boletales incertae sedis</taxon>
        <taxon>Leucogyrophana</taxon>
    </lineage>
</organism>
<evidence type="ECO:0000313" key="2">
    <source>
        <dbReference type="Proteomes" id="UP000790709"/>
    </source>
</evidence>
<dbReference type="EMBL" id="MU266835">
    <property type="protein sequence ID" value="KAH7918185.1"/>
    <property type="molecule type" value="Genomic_DNA"/>
</dbReference>
<name>A0ACB8AY70_9AGAM</name>
<dbReference type="Proteomes" id="UP000790709">
    <property type="component" value="Unassembled WGS sequence"/>
</dbReference>
<reference evidence="1" key="1">
    <citation type="journal article" date="2021" name="New Phytol.">
        <title>Evolutionary innovations through gain and loss of genes in the ectomycorrhizal Boletales.</title>
        <authorList>
            <person name="Wu G."/>
            <person name="Miyauchi S."/>
            <person name="Morin E."/>
            <person name="Kuo A."/>
            <person name="Drula E."/>
            <person name="Varga T."/>
            <person name="Kohler A."/>
            <person name="Feng B."/>
            <person name="Cao Y."/>
            <person name="Lipzen A."/>
            <person name="Daum C."/>
            <person name="Hundley H."/>
            <person name="Pangilinan J."/>
            <person name="Johnson J."/>
            <person name="Barry K."/>
            <person name="LaButti K."/>
            <person name="Ng V."/>
            <person name="Ahrendt S."/>
            <person name="Min B."/>
            <person name="Choi I.G."/>
            <person name="Park H."/>
            <person name="Plett J.M."/>
            <person name="Magnuson J."/>
            <person name="Spatafora J.W."/>
            <person name="Nagy L.G."/>
            <person name="Henrissat B."/>
            <person name="Grigoriev I.V."/>
            <person name="Yang Z.L."/>
            <person name="Xu J."/>
            <person name="Martin F.M."/>
        </authorList>
    </citation>
    <scope>NUCLEOTIDE SEQUENCE</scope>
    <source>
        <strain evidence="1">KUC20120723A-06</strain>
    </source>
</reference>
<accession>A0ACB8AY70</accession>
<feature type="non-terminal residue" evidence="1">
    <location>
        <position position="263"/>
    </location>
</feature>